<dbReference type="InterPro" id="IPR011042">
    <property type="entry name" value="6-blade_b-propeller_TolB-like"/>
</dbReference>
<feature type="signal peptide" evidence="3">
    <location>
        <begin position="1"/>
        <end position="21"/>
    </location>
</feature>
<evidence type="ECO:0000313" key="4">
    <source>
        <dbReference type="EMBL" id="MEK9499550.1"/>
    </source>
</evidence>
<evidence type="ECO:0000256" key="3">
    <source>
        <dbReference type="SAM" id="SignalP"/>
    </source>
</evidence>
<dbReference type="Pfam" id="PF07676">
    <property type="entry name" value="PD40"/>
    <property type="match status" value="5"/>
</dbReference>
<evidence type="ECO:0000256" key="2">
    <source>
        <dbReference type="SAM" id="MobiDB-lite"/>
    </source>
</evidence>
<reference evidence="4 5" key="1">
    <citation type="submission" date="2024-02" db="EMBL/GenBank/DDBJ databases">
        <title>A novel Gemmatimonadota bacterium.</title>
        <authorList>
            <person name="Du Z.-J."/>
            <person name="Ye Y.-Q."/>
        </authorList>
    </citation>
    <scope>NUCLEOTIDE SEQUENCE [LARGE SCALE GENOMIC DNA]</scope>
    <source>
        <strain evidence="4 5">DH-20</strain>
    </source>
</reference>
<comment type="similarity">
    <text evidence="1">Belongs to the TolB family.</text>
</comment>
<comment type="caution">
    <text evidence="4">The sequence shown here is derived from an EMBL/GenBank/DDBJ whole genome shotgun (WGS) entry which is preliminary data.</text>
</comment>
<gene>
    <name evidence="4" type="ORF">WI372_00970</name>
</gene>
<dbReference type="SUPFAM" id="SSF82171">
    <property type="entry name" value="DPP6 N-terminal domain-like"/>
    <property type="match status" value="1"/>
</dbReference>
<organism evidence="4 5">
    <name type="scientific">Gaopeijia maritima</name>
    <dbReference type="NCBI Taxonomy" id="3119007"/>
    <lineage>
        <taxon>Bacteria</taxon>
        <taxon>Pseudomonadati</taxon>
        <taxon>Gemmatimonadota</taxon>
        <taxon>Longimicrobiia</taxon>
        <taxon>Gaopeijiales</taxon>
        <taxon>Gaopeijiaceae</taxon>
        <taxon>Gaopeijia</taxon>
    </lineage>
</organism>
<dbReference type="Gene3D" id="2.120.10.30">
    <property type="entry name" value="TolB, C-terminal domain"/>
    <property type="match status" value="3"/>
</dbReference>
<protein>
    <recommendedName>
        <fullName evidence="6">WD40-like Beta Propeller Repeat</fullName>
    </recommendedName>
</protein>
<keyword evidence="3" id="KW-0732">Signal</keyword>
<feature type="region of interest" description="Disordered" evidence="2">
    <location>
        <begin position="27"/>
        <end position="47"/>
    </location>
</feature>
<evidence type="ECO:0008006" key="6">
    <source>
        <dbReference type="Google" id="ProtNLM"/>
    </source>
</evidence>
<keyword evidence="5" id="KW-1185">Reference proteome</keyword>
<feature type="chain" id="PRO_5045923442" description="WD40-like Beta Propeller Repeat" evidence="3">
    <location>
        <begin position="22"/>
        <end position="383"/>
    </location>
</feature>
<dbReference type="Proteomes" id="UP001484239">
    <property type="component" value="Unassembled WGS sequence"/>
</dbReference>
<dbReference type="EMBL" id="JBBHLI010000001">
    <property type="protein sequence ID" value="MEK9499550.1"/>
    <property type="molecule type" value="Genomic_DNA"/>
</dbReference>
<dbReference type="PANTHER" id="PTHR36842">
    <property type="entry name" value="PROTEIN TOLB HOMOLOG"/>
    <property type="match status" value="1"/>
</dbReference>
<accession>A0ABU9E7F7</accession>
<proteinExistence type="inferred from homology"/>
<evidence type="ECO:0000313" key="5">
    <source>
        <dbReference type="Proteomes" id="UP001484239"/>
    </source>
</evidence>
<sequence>MDRFTPRLSALSTALLTVAFAACGGGDAPDAESPDTSDAPSSSAMTIGAGEPFAADAREGHLVNLRQLTFEGENAEAYFSNDGTRLVYQRTPAEGGCDQIFTFDLATGEQQLVSTGTGRTTCSYFYPEGERVIFASTHAESEMCPAPPDMSQGYVWAVYPSYDLWIADDDGGNLTQLTDTPGYDAEATLSPQGDRMIFTSTRDGDLDLYTMALDGSDVRRITDRVGYDGGAFYSPDGSKIVWRAHYPEEGPEMDDYLRLLGQGLIRPSSLEVYVADADGSNVQQVTDNGAANFGPFFHPSGEKIIFSSNMDDPTGRNFDLYLINVDGTGLERITYTDDFDGFPMFSPDGRYLVWGSNRNPSHDGNTNVFIAEWVENPASAAGM</sequence>
<dbReference type="RefSeq" id="WP_405276348.1">
    <property type="nucleotide sequence ID" value="NZ_JBBHLI010000001.1"/>
</dbReference>
<name>A0ABU9E7F7_9BACT</name>
<evidence type="ECO:0000256" key="1">
    <source>
        <dbReference type="ARBA" id="ARBA00009820"/>
    </source>
</evidence>
<dbReference type="InterPro" id="IPR011659">
    <property type="entry name" value="WD40"/>
</dbReference>
<dbReference type="PROSITE" id="PS51257">
    <property type="entry name" value="PROKAR_LIPOPROTEIN"/>
    <property type="match status" value="1"/>
</dbReference>
<dbReference type="PANTHER" id="PTHR36842:SF1">
    <property type="entry name" value="PROTEIN TOLB"/>
    <property type="match status" value="1"/>
</dbReference>